<name>A0A9Q1RJ31_9SOLA</name>
<evidence type="ECO:0000313" key="2">
    <source>
        <dbReference type="Proteomes" id="UP001152561"/>
    </source>
</evidence>
<evidence type="ECO:0000313" key="1">
    <source>
        <dbReference type="EMBL" id="KAJ8559319.1"/>
    </source>
</evidence>
<keyword evidence="2" id="KW-1185">Reference proteome</keyword>
<organism evidence="1 2">
    <name type="scientific">Anisodus acutangulus</name>
    <dbReference type="NCBI Taxonomy" id="402998"/>
    <lineage>
        <taxon>Eukaryota</taxon>
        <taxon>Viridiplantae</taxon>
        <taxon>Streptophyta</taxon>
        <taxon>Embryophyta</taxon>
        <taxon>Tracheophyta</taxon>
        <taxon>Spermatophyta</taxon>
        <taxon>Magnoliopsida</taxon>
        <taxon>eudicotyledons</taxon>
        <taxon>Gunneridae</taxon>
        <taxon>Pentapetalae</taxon>
        <taxon>asterids</taxon>
        <taxon>lamiids</taxon>
        <taxon>Solanales</taxon>
        <taxon>Solanaceae</taxon>
        <taxon>Solanoideae</taxon>
        <taxon>Hyoscyameae</taxon>
        <taxon>Anisodus</taxon>
    </lineage>
</organism>
<protein>
    <submittedName>
        <fullName evidence="1">Uncharacterized protein</fullName>
    </submittedName>
</protein>
<accession>A0A9Q1RJ31</accession>
<dbReference type="EMBL" id="JAJAGQ010000006">
    <property type="protein sequence ID" value="KAJ8559319.1"/>
    <property type="molecule type" value="Genomic_DNA"/>
</dbReference>
<gene>
    <name evidence="1" type="ORF">K7X08_003377</name>
</gene>
<proteinExistence type="predicted"/>
<sequence>MNAIGGIVSGTRIHQPQVVVYLVMKRKNEAYGKYFDLLPSRCCCVSSWNDDPIGNIGRNMLPDTPRNIVRPRQS</sequence>
<dbReference type="Proteomes" id="UP001152561">
    <property type="component" value="Unassembled WGS sequence"/>
</dbReference>
<dbReference type="AlphaFoldDB" id="A0A9Q1RJ31"/>
<comment type="caution">
    <text evidence="1">The sequence shown here is derived from an EMBL/GenBank/DDBJ whole genome shotgun (WGS) entry which is preliminary data.</text>
</comment>
<reference evidence="2" key="1">
    <citation type="journal article" date="2023" name="Proc. Natl. Acad. Sci. U.S.A.">
        <title>Genomic and structural basis for evolution of tropane alkaloid biosynthesis.</title>
        <authorList>
            <person name="Wanga Y.-J."/>
            <person name="Taina T."/>
            <person name="Yua J.-Y."/>
            <person name="Lia J."/>
            <person name="Xua B."/>
            <person name="Chenc J."/>
            <person name="D'Auriad J.C."/>
            <person name="Huanga J.-P."/>
            <person name="Huanga S.-X."/>
        </authorList>
    </citation>
    <scope>NUCLEOTIDE SEQUENCE [LARGE SCALE GENOMIC DNA]</scope>
    <source>
        <strain evidence="2">cv. KIB-2019</strain>
    </source>
</reference>